<dbReference type="PANTHER" id="PTHR23007:SF11">
    <property type="entry name" value="E3 UBIQUITIN-PROTEIN LIGASE CBL"/>
    <property type="match status" value="1"/>
</dbReference>
<dbReference type="FunFam" id="3.30.505.10:FF:000007">
    <property type="entry name" value="E3 ubiquitin-protein ligase CBL"/>
    <property type="match status" value="1"/>
</dbReference>
<feature type="region of interest" description="Disordered" evidence="13">
    <location>
        <begin position="1415"/>
        <end position="1440"/>
    </location>
</feature>
<feature type="compositionally biased region" description="Acidic residues" evidence="13">
    <location>
        <begin position="1242"/>
        <end position="1252"/>
    </location>
</feature>
<dbReference type="SMART" id="SM00184">
    <property type="entry name" value="RING"/>
    <property type="match status" value="1"/>
</dbReference>
<dbReference type="InterPro" id="IPR036860">
    <property type="entry name" value="SH2_dom_sf"/>
</dbReference>
<dbReference type="OrthoDB" id="7237699at2759"/>
<dbReference type="GO" id="GO:0001784">
    <property type="term" value="F:phosphotyrosine residue binding"/>
    <property type="evidence" value="ECO:0007669"/>
    <property type="project" value="UniProtKB-UniRule"/>
</dbReference>
<dbReference type="InterPro" id="IPR011992">
    <property type="entry name" value="EF-hand-dom_pair"/>
</dbReference>
<feature type="region of interest" description="Disordered" evidence="13">
    <location>
        <begin position="1222"/>
        <end position="1287"/>
    </location>
</feature>
<evidence type="ECO:0000256" key="7">
    <source>
        <dbReference type="ARBA" id="ARBA00022771"/>
    </source>
</evidence>
<dbReference type="Gene3D" id="1.20.930.20">
    <property type="entry name" value="Adaptor protein Cbl, N-terminal domain"/>
    <property type="match status" value="1"/>
</dbReference>
<dbReference type="SUPFAM" id="SSF57850">
    <property type="entry name" value="RING/U-box"/>
    <property type="match status" value="1"/>
</dbReference>
<feature type="region of interest" description="Disordered" evidence="13">
    <location>
        <begin position="1309"/>
        <end position="1379"/>
    </location>
</feature>
<feature type="compositionally biased region" description="Basic and acidic residues" evidence="13">
    <location>
        <begin position="1343"/>
        <end position="1352"/>
    </location>
</feature>
<feature type="compositionally biased region" description="Polar residues" evidence="13">
    <location>
        <begin position="917"/>
        <end position="926"/>
    </location>
</feature>
<dbReference type="PROSITE" id="PS50030">
    <property type="entry name" value="UBA"/>
    <property type="match status" value="1"/>
</dbReference>
<keyword evidence="10 12" id="KW-0106">Calcium</keyword>
<feature type="domain" description="RING-type" evidence="15">
    <location>
        <begin position="369"/>
        <end position="408"/>
    </location>
</feature>
<evidence type="ECO:0000256" key="10">
    <source>
        <dbReference type="ARBA" id="ARBA00022837"/>
    </source>
</evidence>
<feature type="region of interest" description="Disordered" evidence="13">
    <location>
        <begin position="520"/>
        <end position="578"/>
    </location>
</feature>
<evidence type="ECO:0000313" key="18">
    <source>
        <dbReference type="RefSeq" id="XP_047738052.1"/>
    </source>
</evidence>
<dbReference type="PROSITE" id="PS50089">
    <property type="entry name" value="ZF_RING_2"/>
    <property type="match status" value="1"/>
</dbReference>
<protein>
    <recommendedName>
        <fullName evidence="12">E3 ubiquitin-protein ligase CBL</fullName>
        <ecNumber evidence="12">2.3.2.27</ecNumber>
    </recommendedName>
</protein>
<name>A0A979FNI6_HYAAZ</name>
<feature type="compositionally biased region" description="Polar residues" evidence="13">
    <location>
        <begin position="700"/>
        <end position="709"/>
    </location>
</feature>
<dbReference type="GO" id="GO:0005886">
    <property type="term" value="C:plasma membrane"/>
    <property type="evidence" value="ECO:0007669"/>
    <property type="project" value="TreeGrafter"/>
</dbReference>
<comment type="function">
    <text evidence="12">E3 ubiquitin-protein ligase which accepts ubiquitin from specific E2 ubiquitin-conjugating enzymes, and transfers it to substrates, generally promoting their degradation by the proteasome.</text>
</comment>
<evidence type="ECO:0000256" key="5">
    <source>
        <dbReference type="ARBA" id="ARBA00022679"/>
    </source>
</evidence>
<evidence type="ECO:0000256" key="3">
    <source>
        <dbReference type="ARBA" id="ARBA00004906"/>
    </source>
</evidence>
<keyword evidence="5 12" id="KW-0808">Transferase</keyword>
<dbReference type="Gene3D" id="1.10.238.10">
    <property type="entry name" value="EF-hand"/>
    <property type="match status" value="1"/>
</dbReference>
<feature type="region of interest" description="Disordered" evidence="13">
    <location>
        <begin position="888"/>
        <end position="984"/>
    </location>
</feature>
<dbReference type="GO" id="GO:0017124">
    <property type="term" value="F:SH3 domain binding"/>
    <property type="evidence" value="ECO:0007669"/>
    <property type="project" value="TreeGrafter"/>
</dbReference>
<feature type="region of interest" description="Disordered" evidence="13">
    <location>
        <begin position="1461"/>
        <end position="1491"/>
    </location>
</feature>
<feature type="compositionally biased region" description="Low complexity" evidence="13">
    <location>
        <begin position="672"/>
        <end position="683"/>
    </location>
</feature>
<dbReference type="EC" id="2.3.2.27" evidence="12"/>
<feature type="compositionally biased region" description="Low complexity" evidence="13">
    <location>
        <begin position="1614"/>
        <end position="1650"/>
    </location>
</feature>
<dbReference type="CTD" id="867"/>
<keyword evidence="9 12" id="KW-0862">Zinc</keyword>
<dbReference type="GO" id="GO:0030971">
    <property type="term" value="F:receptor tyrosine kinase binding"/>
    <property type="evidence" value="ECO:0007669"/>
    <property type="project" value="TreeGrafter"/>
</dbReference>
<dbReference type="RefSeq" id="XP_047738052.1">
    <property type="nucleotide sequence ID" value="XM_047882096.1"/>
</dbReference>
<feature type="region of interest" description="Disordered" evidence="13">
    <location>
        <begin position="1068"/>
        <end position="1207"/>
    </location>
</feature>
<comment type="domain">
    <text evidence="12">The N-terminus is composed of the phosphotyrosine binding (PTB) domain, a short linker region and the RING-type zinc finger. The PTB domain, which is also called TKB (tyrosine kinase binding) domain, is composed of three different subdomains: a four-helix bundle (4H), a calcium-binding EF hand and a divergent SH2 domain.</text>
</comment>
<keyword evidence="6 12" id="KW-0479">Metal-binding</keyword>
<dbReference type="GO" id="GO:0008270">
    <property type="term" value="F:zinc ion binding"/>
    <property type="evidence" value="ECO:0007669"/>
    <property type="project" value="UniProtKB-KW"/>
</dbReference>
<dbReference type="Pfam" id="PF02761">
    <property type="entry name" value="Cbl_N2"/>
    <property type="match status" value="1"/>
</dbReference>
<dbReference type="GO" id="GO:0061630">
    <property type="term" value="F:ubiquitin protein ligase activity"/>
    <property type="evidence" value="ECO:0007669"/>
    <property type="project" value="UniProtKB-EC"/>
</dbReference>
<evidence type="ECO:0000256" key="4">
    <source>
        <dbReference type="ARBA" id="ARBA00022490"/>
    </source>
</evidence>
<dbReference type="InterPro" id="IPR014742">
    <property type="entry name" value="Adaptor_Cbl_SH2-like"/>
</dbReference>
<evidence type="ECO:0000259" key="16">
    <source>
        <dbReference type="PROSITE" id="PS51506"/>
    </source>
</evidence>
<comment type="catalytic activity">
    <reaction evidence="1 12">
        <text>S-ubiquitinyl-[E2 ubiquitin-conjugating enzyme]-L-cysteine + [acceptor protein]-L-lysine = [E2 ubiquitin-conjugating enzyme]-L-cysteine + N(6)-ubiquitinyl-[acceptor protein]-L-lysine.</text>
        <dbReference type="EC" id="2.3.2.27"/>
    </reaction>
</comment>
<sequence length="1785" mass="192381">MASSTRLRNGHPKNISSILSRLQGAFTDAMAPPKLVIDKRTLEKTWKLMDRVVKQCQQPKMNLKNSPPFILDILPDTYQHLRLIYNKYENYLASLNSNEYFKVFIENMMRKCKQALKLFKEGKELMFDESSHYRRNLTKLSLVFSHMLSELKAIFPGPQGAFAGDQFRITKGDAAEFWKRNFGDRTVVPWRFFRDTLSEVHSIGPGLEAMALKSTIDLTCNDYISNFEFDVFTRLFQPWPTLLHNWQILAVTHPGYVAFLTYDEVKARLQKYISKPGSYVFRLSCTRLGQWAIGYVTNDGSILQTIPQNKSLCQALLDGNREGFYLYPDGRNLNPDLSWVVQATPEDHVKVTQEQYELYCEMGSTFQLCKICAENDKDIRIEPCGHLLCTPCLTLWQDSDGQGCPFCRAEIKGTEQIIVDPFDPHKQPRARTMATAVAANSINSDLLNINGTAAQQQQQQQQQQHFLLDTEEEEEEMTVLEHPEGDGIESGSELSQCPRSPSSINDYVSCFEFDQTSGATASNINNSDTGFRASSTCNVPSREFSSNNYGVLGDGISTEDGRSEHSNDESTNETSSRFEKICSMLTRTSVFSKRTTDAAKNANSNIPKLNSASSENPSSELPPPIPPRNSTPTPPATSFRGDHSAINKVRDGHNCRSSSLKESAVRRNHLRSSSFDGFSPSSPAYQKPSLSGSGRIADNASPSPQFSSTDKLRVHSSVKQSSGSPVDPDKGVDGSFDEEHKKNLSRKEINLDPAVDPGRPFLLFESTAENSAITHKTSNLRELQHLQPSSFTHWDQNLVEDSEYLEPPQVPDRTDSLHRAPEIPMLPNVEDRYDHVQLSLPESISATIKFSSKEFSVDANVNAPAIPVKPKLVYSPSVPLATLSTSAFSNDGVSASTDVTRPQSPQPKPRNVFMKSPSATQRSRSPLLSPGASPRVGGQRDELTSPPPVPPRKSSPIPSPPSTPAVPHRYSTGGSGGSGGSGYSGGSGGSVYSGGSDVSMDYGENSSSVYSGGSAYSGLASGASARSLAAASAAAAVPPLLPDVRASSPVTAAAAVTAAVLMLAGSSPVAASSDSPDVNDSGGELEPGGRRSPFRHRPLSVPHVVPRTSKIKSSGSNPSLSSSCSSTPPQAPSPSPSLLQSLPPFTLSTPSSPSAQLITLSPPQPSTQFCPRLTPGPVQSSLGFLSPSPVPPSPNPSCSSTHCSSSSLSSGSTIIFNLSRAASSSTLGQNSSTTITYTTLSPDDDSDDDAGDSDQPVADHAALPAEGSEESPASTSERQQARVCSATSVDQQLEDIRQENQSLLGAVATQDMEDEDDVESNHYERLQDAGEPLPTPLRTGPESQERPSRRDPLCPPGFAPPTPRLSRNSSEETKSGLTSSFEAKADQASLVHSHDPVEEMIQGQVSLLIPVPIHSAASSTPGSPLPARPPSLQQRKHSHELMPSQRLHSLEHIPQQRKFSLENPHAQPSGSKAGSLGQQMPYHRSSDGSSGGLLAAELEQRLLQHQQLQRGDSTSVRWDQASSRSASSSTAGIGQVPKLLLPPTVPPTLTISTSSHLLSPRNPPSLPNTPPTLLLTPTSRTEPQTSPHHYSLSPHHQAPLQAGGVKPNQTRPRTITTSLLPPAPATTSPSPSSPSSISSCSSSSSSGSLTVPGEVKRRSSHGLDLADISEEPHYENTVFVPGSRKFSGELEVPSFPSSPVSPGLSASLAQPTDKSLTVQSVVPLTCSDDDHVTTKAAYENLPVEQMAVLTHEGFPQDAVIRALLITHNNVNMARNILTEFASKKS</sequence>
<keyword evidence="17" id="KW-1185">Reference proteome</keyword>
<feature type="compositionally biased region" description="Basic and acidic residues" evidence="13">
    <location>
        <begin position="1319"/>
        <end position="1328"/>
    </location>
</feature>
<dbReference type="Gene3D" id="1.10.8.10">
    <property type="entry name" value="DNA helicase RuvA subunit, C-terminal domain"/>
    <property type="match status" value="1"/>
</dbReference>
<dbReference type="Pfam" id="PF02262">
    <property type="entry name" value="Cbl_N"/>
    <property type="match status" value="1"/>
</dbReference>
<evidence type="ECO:0000256" key="1">
    <source>
        <dbReference type="ARBA" id="ARBA00000900"/>
    </source>
</evidence>
<evidence type="ECO:0000256" key="13">
    <source>
        <dbReference type="SAM" id="MobiDB-lite"/>
    </source>
</evidence>
<dbReference type="PROSITE" id="PS00518">
    <property type="entry name" value="ZF_RING_1"/>
    <property type="match status" value="1"/>
</dbReference>
<dbReference type="FunFam" id="1.20.930.20:FF:000001">
    <property type="entry name" value="E3 ubiquitin-protein ligase CBL"/>
    <property type="match status" value="1"/>
</dbReference>
<dbReference type="FunFam" id="1.10.238.10:FF:000022">
    <property type="entry name" value="E3 ubiquitin-protein ligase CBL"/>
    <property type="match status" value="1"/>
</dbReference>
<feature type="domain" description="UBA" evidence="14">
    <location>
        <begin position="1736"/>
        <end position="1780"/>
    </location>
</feature>
<dbReference type="GO" id="GO:0005509">
    <property type="term" value="F:calcium ion binding"/>
    <property type="evidence" value="ECO:0007669"/>
    <property type="project" value="UniProtKB-UniRule"/>
</dbReference>
<evidence type="ECO:0000256" key="6">
    <source>
        <dbReference type="ARBA" id="ARBA00022723"/>
    </source>
</evidence>
<feature type="compositionally biased region" description="Pro residues" evidence="13">
    <location>
        <begin position="1353"/>
        <end position="1363"/>
    </location>
</feature>
<dbReference type="InterPro" id="IPR024162">
    <property type="entry name" value="Adaptor_Cbl"/>
</dbReference>
<feature type="compositionally biased region" description="Pro residues" evidence="13">
    <location>
        <begin position="945"/>
        <end position="964"/>
    </location>
</feature>
<dbReference type="SUPFAM" id="SSF47473">
    <property type="entry name" value="EF-hand"/>
    <property type="match status" value="1"/>
</dbReference>
<feature type="compositionally biased region" description="Low complexity" evidence="13">
    <location>
        <begin position="1113"/>
        <end position="1128"/>
    </location>
</feature>
<accession>A0A979FNI6</accession>
<dbReference type="InterPro" id="IPR015940">
    <property type="entry name" value="UBA"/>
</dbReference>
<dbReference type="SUPFAM" id="SSF47668">
    <property type="entry name" value="N-terminal domain of cbl (N-cbl)"/>
    <property type="match status" value="1"/>
</dbReference>
<dbReference type="InterPro" id="IPR036537">
    <property type="entry name" value="Adaptor_Cbl_N_dom_sf"/>
</dbReference>
<evidence type="ECO:0000256" key="12">
    <source>
        <dbReference type="RuleBase" id="RU367001"/>
    </source>
</evidence>
<dbReference type="SUPFAM" id="SSF55550">
    <property type="entry name" value="SH2 domain"/>
    <property type="match status" value="1"/>
</dbReference>
<dbReference type="InterPro" id="IPR001841">
    <property type="entry name" value="Znf_RING"/>
</dbReference>
<feature type="region of interest" description="Disordered" evidence="13">
    <location>
        <begin position="1506"/>
        <end position="1658"/>
    </location>
</feature>
<comment type="subcellular location">
    <subcellularLocation>
        <location evidence="2">Cytoplasm</location>
    </subcellularLocation>
</comment>
<dbReference type="Pfam" id="PF13920">
    <property type="entry name" value="zf-C3HC4_3"/>
    <property type="match status" value="1"/>
</dbReference>
<evidence type="ECO:0000256" key="8">
    <source>
        <dbReference type="ARBA" id="ARBA00022786"/>
    </source>
</evidence>
<evidence type="ECO:0000256" key="9">
    <source>
        <dbReference type="ARBA" id="ARBA00022833"/>
    </source>
</evidence>
<feature type="compositionally biased region" description="Low complexity" evidence="13">
    <location>
        <begin position="1136"/>
        <end position="1154"/>
    </location>
</feature>
<reference evidence="18" key="1">
    <citation type="submission" date="2025-08" db="UniProtKB">
        <authorList>
            <consortium name="RefSeq"/>
        </authorList>
    </citation>
    <scope>IDENTIFICATION</scope>
    <source>
        <tissue evidence="18">Whole organism</tissue>
    </source>
</reference>
<dbReference type="InterPro" id="IPR014741">
    <property type="entry name" value="Adaptor_Cbl_EF_hand-like"/>
</dbReference>
<dbReference type="GeneID" id="108681487"/>
<feature type="compositionally biased region" description="Polar residues" evidence="13">
    <location>
        <begin position="1466"/>
        <end position="1478"/>
    </location>
</feature>
<dbReference type="Proteomes" id="UP000694843">
    <property type="component" value="Unplaced"/>
</dbReference>
<feature type="compositionally biased region" description="Basic and acidic residues" evidence="13">
    <location>
        <begin position="640"/>
        <end position="654"/>
    </location>
</feature>
<dbReference type="Gene3D" id="3.30.40.10">
    <property type="entry name" value="Zinc/RING finger domain, C3HC4 (zinc finger)"/>
    <property type="match status" value="1"/>
</dbReference>
<feature type="compositionally biased region" description="Low complexity" evidence="13">
    <location>
        <begin position="1196"/>
        <end position="1207"/>
    </location>
</feature>
<dbReference type="FunFam" id="3.30.40.10:FF:000015">
    <property type="entry name" value="E3 ubiquitin-protein ligase CBL"/>
    <property type="match status" value="1"/>
</dbReference>
<dbReference type="PROSITE" id="PS51506">
    <property type="entry name" value="CBL_PTB"/>
    <property type="match status" value="1"/>
</dbReference>
<keyword evidence="8 12" id="KW-0833">Ubl conjugation pathway</keyword>
<feature type="compositionally biased region" description="Basic and acidic residues" evidence="13">
    <location>
        <begin position="559"/>
        <end position="568"/>
    </location>
</feature>
<keyword evidence="7 11" id="KW-0863">Zinc-finger</keyword>
<dbReference type="Pfam" id="PF02762">
    <property type="entry name" value="Cbl_N3"/>
    <property type="match status" value="1"/>
</dbReference>
<comment type="pathway">
    <text evidence="3 12">Protein modification; protein ubiquitination.</text>
</comment>
<feature type="compositionally biased region" description="Low complexity" evidence="13">
    <location>
        <begin position="1068"/>
        <end position="1078"/>
    </location>
</feature>
<feature type="compositionally biased region" description="Low complexity" evidence="13">
    <location>
        <begin position="1571"/>
        <end position="1581"/>
    </location>
</feature>
<feature type="compositionally biased region" description="Pro residues" evidence="13">
    <location>
        <begin position="620"/>
        <end position="635"/>
    </location>
</feature>
<dbReference type="InterPro" id="IPR013083">
    <property type="entry name" value="Znf_RING/FYVE/PHD"/>
</dbReference>
<feature type="region of interest" description="Disordered" evidence="13">
    <location>
        <begin position="596"/>
        <end position="752"/>
    </location>
</feature>
<evidence type="ECO:0000313" key="17">
    <source>
        <dbReference type="Proteomes" id="UP000694843"/>
    </source>
</evidence>
<evidence type="ECO:0000259" key="14">
    <source>
        <dbReference type="PROSITE" id="PS50030"/>
    </source>
</evidence>
<dbReference type="InterPro" id="IPR024159">
    <property type="entry name" value="Cbl_PTB"/>
</dbReference>
<feature type="compositionally biased region" description="Pro residues" evidence="13">
    <location>
        <begin position="1561"/>
        <end position="1570"/>
    </location>
</feature>
<feature type="compositionally biased region" description="Low complexity" evidence="13">
    <location>
        <begin position="1539"/>
        <end position="1560"/>
    </location>
</feature>
<feature type="compositionally biased region" description="Polar residues" evidence="13">
    <location>
        <begin position="1155"/>
        <end position="1169"/>
    </location>
</feature>
<feature type="compositionally biased region" description="Low complexity" evidence="13">
    <location>
        <begin position="1521"/>
        <end position="1531"/>
    </location>
</feature>
<dbReference type="CDD" id="cd16709">
    <property type="entry name" value="RING-HC_Cbl-b"/>
    <property type="match status" value="1"/>
</dbReference>
<feature type="compositionally biased region" description="Polar residues" evidence="13">
    <location>
        <begin position="1222"/>
        <end position="1240"/>
    </location>
</feature>
<dbReference type="GO" id="GO:0005737">
    <property type="term" value="C:cytoplasm"/>
    <property type="evidence" value="ECO:0007669"/>
    <property type="project" value="UniProtKB-SubCell"/>
</dbReference>
<evidence type="ECO:0000256" key="2">
    <source>
        <dbReference type="ARBA" id="ARBA00004496"/>
    </source>
</evidence>
<feature type="compositionally biased region" description="Polar residues" evidence="13">
    <location>
        <begin position="888"/>
        <end position="903"/>
    </location>
</feature>
<dbReference type="SMART" id="SM00165">
    <property type="entry name" value="UBA"/>
    <property type="match status" value="1"/>
</dbReference>
<dbReference type="InterPro" id="IPR017907">
    <property type="entry name" value="Znf_RING_CS"/>
</dbReference>
<dbReference type="Gene3D" id="3.30.505.10">
    <property type="entry name" value="SH2 domain"/>
    <property type="match status" value="1"/>
</dbReference>
<gene>
    <name evidence="18" type="primary">LOC108681487</name>
</gene>
<feature type="compositionally biased region" description="Gly residues" evidence="13">
    <location>
        <begin position="973"/>
        <end position="984"/>
    </location>
</feature>
<dbReference type="GO" id="GO:0045121">
    <property type="term" value="C:membrane raft"/>
    <property type="evidence" value="ECO:0007669"/>
    <property type="project" value="TreeGrafter"/>
</dbReference>
<evidence type="ECO:0000259" key="15">
    <source>
        <dbReference type="PROSITE" id="PS50089"/>
    </source>
</evidence>
<dbReference type="InterPro" id="IPR039520">
    <property type="entry name" value="CBL-B_RING-HC"/>
</dbReference>
<dbReference type="InterPro" id="IPR009060">
    <property type="entry name" value="UBA-like_sf"/>
</dbReference>
<keyword evidence="4" id="KW-0963">Cytoplasm</keyword>
<dbReference type="GO" id="GO:0023051">
    <property type="term" value="P:regulation of signaling"/>
    <property type="evidence" value="ECO:0007669"/>
    <property type="project" value="InterPro"/>
</dbReference>
<proteinExistence type="predicted"/>
<feature type="compositionally biased region" description="Basic and acidic residues" evidence="13">
    <location>
        <begin position="727"/>
        <end position="750"/>
    </location>
</feature>
<dbReference type="GO" id="GO:0007166">
    <property type="term" value="P:cell surface receptor signaling pathway"/>
    <property type="evidence" value="ECO:0007669"/>
    <property type="project" value="InterPro"/>
</dbReference>
<dbReference type="PANTHER" id="PTHR23007">
    <property type="entry name" value="CBL"/>
    <property type="match status" value="1"/>
</dbReference>
<feature type="compositionally biased region" description="Low complexity" evidence="13">
    <location>
        <begin position="610"/>
        <end position="619"/>
    </location>
</feature>
<feature type="domain" description="Cbl-PTB" evidence="16">
    <location>
        <begin position="31"/>
        <end position="339"/>
    </location>
</feature>
<dbReference type="CDD" id="cd09920">
    <property type="entry name" value="SH2_Cbl-b_TKB"/>
    <property type="match status" value="1"/>
</dbReference>
<organism evidence="17 18">
    <name type="scientific">Hyalella azteca</name>
    <name type="common">Amphipod</name>
    <dbReference type="NCBI Taxonomy" id="294128"/>
    <lineage>
        <taxon>Eukaryota</taxon>
        <taxon>Metazoa</taxon>
        <taxon>Ecdysozoa</taxon>
        <taxon>Arthropoda</taxon>
        <taxon>Crustacea</taxon>
        <taxon>Multicrustacea</taxon>
        <taxon>Malacostraca</taxon>
        <taxon>Eumalacostraca</taxon>
        <taxon>Peracarida</taxon>
        <taxon>Amphipoda</taxon>
        <taxon>Senticaudata</taxon>
        <taxon>Talitrida</taxon>
        <taxon>Talitroidea</taxon>
        <taxon>Hyalellidae</taxon>
        <taxon>Hyalella</taxon>
    </lineage>
</organism>
<evidence type="ECO:0000256" key="11">
    <source>
        <dbReference type="PROSITE-ProRule" id="PRU00175"/>
    </source>
</evidence>
<dbReference type="InterPro" id="IPR003153">
    <property type="entry name" value="Adaptor_Cbl_N_hlx"/>
</dbReference>
<feature type="compositionally biased region" description="Polar residues" evidence="13">
    <location>
        <begin position="520"/>
        <end position="549"/>
    </location>
</feature>
<dbReference type="SUPFAM" id="SSF46934">
    <property type="entry name" value="UBA-like"/>
    <property type="match status" value="1"/>
</dbReference>
<dbReference type="Pfam" id="PF00627">
    <property type="entry name" value="UBA"/>
    <property type="match status" value="1"/>
</dbReference>